<reference evidence="1 2" key="1">
    <citation type="submission" date="2019-07" db="EMBL/GenBank/DDBJ databases">
        <title>Genomic Encyclopedia of Archaeal and Bacterial Type Strains, Phase II (KMG-II): from individual species to whole genera.</title>
        <authorList>
            <person name="Goeker M."/>
        </authorList>
    </citation>
    <scope>NUCLEOTIDE SEQUENCE [LARGE SCALE GENOMIC DNA]</scope>
    <source>
        <strain evidence="1 2">DSM 21935</strain>
    </source>
</reference>
<protein>
    <submittedName>
        <fullName evidence="1">Putative dehydrogenase</fullName>
    </submittedName>
</protein>
<accession>A0A5D3YLN6</accession>
<dbReference type="Proteomes" id="UP000324595">
    <property type="component" value="Unassembled WGS sequence"/>
</dbReference>
<sequence>MKIGIVGSADRAIAWEQHLRPHKTVSEVVITSKLADIGNVDACILLDKSKQRIRHMLDAVKNGYHTFLVSPLPTDKQLVQKIYHTAEESNVLLQFSHWPTLAPATKWMHKKIKRPSFIQVKREINHTDHLESEYNFNYYWIDELALCLRWVNGAVHHMDLQTISVIEDTIQAIQMFLRFDSGATASIYINTAAGETSHHRVVANNNYLLDCNVHEQSVRLGEASKKDHLYFKRHHFDASKSAEMAALEFIKSIQLNRPAIYNGHHLLELTKTIEKVEKKLARV</sequence>
<dbReference type="InterPro" id="IPR036291">
    <property type="entry name" value="NAD(P)-bd_dom_sf"/>
</dbReference>
<evidence type="ECO:0000313" key="1">
    <source>
        <dbReference type="EMBL" id="TYP94747.1"/>
    </source>
</evidence>
<dbReference type="AlphaFoldDB" id="A0A5D3YLN6"/>
<keyword evidence="2" id="KW-1185">Reference proteome</keyword>
<organism evidence="1 2">
    <name type="scientific">Fodinibius salinus</name>
    <dbReference type="NCBI Taxonomy" id="860790"/>
    <lineage>
        <taxon>Bacteria</taxon>
        <taxon>Pseudomonadati</taxon>
        <taxon>Balneolota</taxon>
        <taxon>Balneolia</taxon>
        <taxon>Balneolales</taxon>
        <taxon>Balneolaceae</taxon>
        <taxon>Fodinibius</taxon>
    </lineage>
</organism>
<name>A0A5D3YLN6_9BACT</name>
<proteinExistence type="predicted"/>
<comment type="caution">
    <text evidence="1">The sequence shown here is derived from an EMBL/GenBank/DDBJ whole genome shotgun (WGS) entry which is preliminary data.</text>
</comment>
<dbReference type="EMBL" id="VNHY01000001">
    <property type="protein sequence ID" value="TYP94747.1"/>
    <property type="molecule type" value="Genomic_DNA"/>
</dbReference>
<dbReference type="SUPFAM" id="SSF51735">
    <property type="entry name" value="NAD(P)-binding Rossmann-fold domains"/>
    <property type="match status" value="1"/>
</dbReference>
<gene>
    <name evidence="1" type="ORF">LX73_0035</name>
</gene>
<dbReference type="Gene3D" id="3.40.50.720">
    <property type="entry name" value="NAD(P)-binding Rossmann-like Domain"/>
    <property type="match status" value="1"/>
</dbReference>
<dbReference type="OrthoDB" id="1523437at2"/>
<dbReference type="RefSeq" id="WP_148897449.1">
    <property type="nucleotide sequence ID" value="NZ_VNHY01000001.1"/>
</dbReference>
<dbReference type="Gene3D" id="3.30.360.10">
    <property type="entry name" value="Dihydrodipicolinate Reductase, domain 2"/>
    <property type="match status" value="1"/>
</dbReference>
<evidence type="ECO:0000313" key="2">
    <source>
        <dbReference type="Proteomes" id="UP000324595"/>
    </source>
</evidence>